<evidence type="ECO:0000313" key="6">
    <source>
        <dbReference type="EMBL" id="GEO82619.1"/>
    </source>
</evidence>
<accession>A0A512HAZ8</accession>
<reference evidence="6 7" key="1">
    <citation type="submission" date="2019-07" db="EMBL/GenBank/DDBJ databases">
        <title>Whole genome shotgun sequence of Rhodospirillum oryzae NBRC 107573.</title>
        <authorList>
            <person name="Hosoyama A."/>
            <person name="Uohara A."/>
            <person name="Ohji S."/>
            <person name="Ichikawa N."/>
        </authorList>
    </citation>
    <scope>NUCLEOTIDE SEQUENCE [LARGE SCALE GENOMIC DNA]</scope>
    <source>
        <strain evidence="6 7">NBRC 107573</strain>
    </source>
</reference>
<dbReference type="PRINTS" id="PR00039">
    <property type="entry name" value="HTHLYSR"/>
</dbReference>
<dbReference type="InterPro" id="IPR036388">
    <property type="entry name" value="WH-like_DNA-bd_sf"/>
</dbReference>
<dbReference type="InterPro" id="IPR005119">
    <property type="entry name" value="LysR_subst-bd"/>
</dbReference>
<dbReference type="Pfam" id="PF00126">
    <property type="entry name" value="HTH_1"/>
    <property type="match status" value="1"/>
</dbReference>
<dbReference type="OrthoDB" id="9794694at2"/>
<dbReference type="Proteomes" id="UP000321567">
    <property type="component" value="Unassembled WGS sequence"/>
</dbReference>
<dbReference type="Gene3D" id="1.10.10.10">
    <property type="entry name" value="Winged helix-like DNA-binding domain superfamily/Winged helix DNA-binding domain"/>
    <property type="match status" value="1"/>
</dbReference>
<dbReference type="AlphaFoldDB" id="A0A512HAZ8"/>
<gene>
    <name evidence="6" type="ORF">ROR02_27500</name>
</gene>
<feature type="domain" description="HTH lysR-type" evidence="5">
    <location>
        <begin position="13"/>
        <end position="70"/>
    </location>
</feature>
<dbReference type="EMBL" id="BJZO01000093">
    <property type="protein sequence ID" value="GEO82619.1"/>
    <property type="molecule type" value="Genomic_DNA"/>
</dbReference>
<dbReference type="FunFam" id="3.40.190.10:FF:000017">
    <property type="entry name" value="Glycine cleavage system transcriptional activator"/>
    <property type="match status" value="1"/>
</dbReference>
<organism evidence="6 7">
    <name type="scientific">Pararhodospirillum oryzae</name>
    <dbReference type="NCBI Taxonomy" id="478448"/>
    <lineage>
        <taxon>Bacteria</taxon>
        <taxon>Pseudomonadati</taxon>
        <taxon>Pseudomonadota</taxon>
        <taxon>Alphaproteobacteria</taxon>
        <taxon>Rhodospirillales</taxon>
        <taxon>Rhodospirillaceae</taxon>
        <taxon>Pararhodospirillum</taxon>
    </lineage>
</organism>
<dbReference type="CDD" id="cd08432">
    <property type="entry name" value="PBP2_GcdR_TrpI_HvrB_AmpR_like"/>
    <property type="match status" value="1"/>
</dbReference>
<comment type="caution">
    <text evidence="6">The sequence shown here is derived from an EMBL/GenBank/DDBJ whole genome shotgun (WGS) entry which is preliminary data.</text>
</comment>
<name>A0A512HAZ8_9PROT</name>
<dbReference type="PANTHER" id="PTHR30537:SF26">
    <property type="entry name" value="GLYCINE CLEAVAGE SYSTEM TRANSCRIPTIONAL ACTIVATOR"/>
    <property type="match status" value="1"/>
</dbReference>
<dbReference type="Gene3D" id="3.40.190.10">
    <property type="entry name" value="Periplasmic binding protein-like II"/>
    <property type="match status" value="2"/>
</dbReference>
<dbReference type="FunFam" id="1.10.10.10:FF:000038">
    <property type="entry name" value="Glycine cleavage system transcriptional activator"/>
    <property type="match status" value="1"/>
</dbReference>
<dbReference type="GO" id="GO:0003700">
    <property type="term" value="F:DNA-binding transcription factor activity"/>
    <property type="evidence" value="ECO:0007669"/>
    <property type="project" value="InterPro"/>
</dbReference>
<dbReference type="SUPFAM" id="SSF53850">
    <property type="entry name" value="Periplasmic binding protein-like II"/>
    <property type="match status" value="1"/>
</dbReference>
<dbReference type="Pfam" id="PF03466">
    <property type="entry name" value="LysR_substrate"/>
    <property type="match status" value="1"/>
</dbReference>
<dbReference type="PANTHER" id="PTHR30537">
    <property type="entry name" value="HTH-TYPE TRANSCRIPTIONAL REGULATOR"/>
    <property type="match status" value="1"/>
</dbReference>
<dbReference type="RefSeq" id="WP_147164646.1">
    <property type="nucleotide sequence ID" value="NZ_BJZO01000093.1"/>
</dbReference>
<dbReference type="InterPro" id="IPR036390">
    <property type="entry name" value="WH_DNA-bd_sf"/>
</dbReference>
<evidence type="ECO:0000313" key="7">
    <source>
        <dbReference type="Proteomes" id="UP000321567"/>
    </source>
</evidence>
<evidence type="ECO:0000256" key="2">
    <source>
        <dbReference type="ARBA" id="ARBA00023015"/>
    </source>
</evidence>
<dbReference type="InterPro" id="IPR058163">
    <property type="entry name" value="LysR-type_TF_proteobact-type"/>
</dbReference>
<evidence type="ECO:0000256" key="1">
    <source>
        <dbReference type="ARBA" id="ARBA00009437"/>
    </source>
</evidence>
<dbReference type="GO" id="GO:0043565">
    <property type="term" value="F:sequence-specific DNA binding"/>
    <property type="evidence" value="ECO:0007669"/>
    <property type="project" value="TreeGrafter"/>
</dbReference>
<keyword evidence="3" id="KW-0238">DNA-binding</keyword>
<evidence type="ECO:0000256" key="4">
    <source>
        <dbReference type="ARBA" id="ARBA00023163"/>
    </source>
</evidence>
<evidence type="ECO:0000259" key="5">
    <source>
        <dbReference type="PROSITE" id="PS50931"/>
    </source>
</evidence>
<keyword evidence="4" id="KW-0804">Transcription</keyword>
<keyword evidence="2" id="KW-0805">Transcription regulation</keyword>
<protein>
    <submittedName>
        <fullName evidence="6">LysR family transcriptional regulator</fullName>
    </submittedName>
</protein>
<comment type="similarity">
    <text evidence="1">Belongs to the LysR transcriptional regulatory family.</text>
</comment>
<dbReference type="PROSITE" id="PS50931">
    <property type="entry name" value="HTH_LYSR"/>
    <property type="match status" value="1"/>
</dbReference>
<keyword evidence="7" id="KW-1185">Reference proteome</keyword>
<proteinExistence type="inferred from homology"/>
<evidence type="ECO:0000256" key="3">
    <source>
        <dbReference type="ARBA" id="ARBA00023125"/>
    </source>
</evidence>
<dbReference type="GO" id="GO:0006351">
    <property type="term" value="P:DNA-templated transcription"/>
    <property type="evidence" value="ECO:0007669"/>
    <property type="project" value="TreeGrafter"/>
</dbReference>
<dbReference type="SUPFAM" id="SSF46785">
    <property type="entry name" value="Winged helix' DNA-binding domain"/>
    <property type="match status" value="1"/>
</dbReference>
<dbReference type="InterPro" id="IPR000847">
    <property type="entry name" value="LysR_HTH_N"/>
</dbReference>
<sequence length="307" mass="33688">MGLSSPSSRRRLPPLNALRAFEAVARYLSVTQAAEELFVTPAAVSQQIRQLEETLGCALVRRQGRGVALTPAGEVLLPGLSEGFDRLVLAVNTMREARSPRTMVRVAVPPSFADKWLLPRLGGFIESHPDLDVHVIAGMDLLDLHREPVDLAVRFGAGQYPGLAVELLREEEVFPVCAPGLLAGSTPLRDLSDLRNHTLIHDDNPVERGACPDWALWLTAAGRSDLVTYNGVHFNQSSMVLDAAVQGLGVALAKGFLARDDLEGGRLIRPFTENHVPRFAYWIVALPQALTRAPVRSFRDWLRQEVS</sequence>
<dbReference type="NCBIfam" id="NF008352">
    <property type="entry name" value="PRK11139.1"/>
    <property type="match status" value="1"/>
</dbReference>